<name>A0AAJ0GHK5_9PEZI</name>
<protein>
    <submittedName>
        <fullName evidence="2">Uncharacterized protein</fullName>
    </submittedName>
</protein>
<gene>
    <name evidence="2" type="ORF">LTR09_001827</name>
</gene>
<evidence type="ECO:0000313" key="3">
    <source>
        <dbReference type="Proteomes" id="UP001271007"/>
    </source>
</evidence>
<sequence>MEDKSATETSFTEAFDKAVALQDENRPEECIEKAQKLLAEPAIPRYHRMRTLLLLGSTVGDWDEAHEYWENAETLGRIVRRWRPAGEDEAIDVPMRALRVEIDDLKKILDEEKPEWRDVSLDDLNTDDEDTATESGLAEHEERLAEENSRNAAQRVDPDYLATADALSRGLKVDGQATAPDDPIPTVVVPSD</sequence>
<proteinExistence type="predicted"/>
<dbReference type="Proteomes" id="UP001271007">
    <property type="component" value="Unassembled WGS sequence"/>
</dbReference>
<dbReference type="AlphaFoldDB" id="A0AAJ0GHK5"/>
<evidence type="ECO:0000256" key="1">
    <source>
        <dbReference type="SAM" id="MobiDB-lite"/>
    </source>
</evidence>
<feature type="compositionally biased region" description="Basic and acidic residues" evidence="1">
    <location>
        <begin position="137"/>
        <end position="149"/>
    </location>
</feature>
<reference evidence="2" key="1">
    <citation type="submission" date="2023-04" db="EMBL/GenBank/DDBJ databases">
        <title>Black Yeasts Isolated from many extreme environments.</title>
        <authorList>
            <person name="Coleine C."/>
            <person name="Stajich J.E."/>
            <person name="Selbmann L."/>
        </authorList>
    </citation>
    <scope>NUCLEOTIDE SEQUENCE</scope>
    <source>
        <strain evidence="2">CCFEE 5312</strain>
    </source>
</reference>
<keyword evidence="3" id="KW-1185">Reference proteome</keyword>
<accession>A0AAJ0GHK5</accession>
<dbReference type="EMBL" id="JAWDJX010000003">
    <property type="protein sequence ID" value="KAK3057643.1"/>
    <property type="molecule type" value="Genomic_DNA"/>
</dbReference>
<comment type="caution">
    <text evidence="2">The sequence shown here is derived from an EMBL/GenBank/DDBJ whole genome shotgun (WGS) entry which is preliminary data.</text>
</comment>
<feature type="region of interest" description="Disordered" evidence="1">
    <location>
        <begin position="172"/>
        <end position="192"/>
    </location>
</feature>
<organism evidence="2 3">
    <name type="scientific">Extremus antarcticus</name>
    <dbReference type="NCBI Taxonomy" id="702011"/>
    <lineage>
        <taxon>Eukaryota</taxon>
        <taxon>Fungi</taxon>
        <taxon>Dikarya</taxon>
        <taxon>Ascomycota</taxon>
        <taxon>Pezizomycotina</taxon>
        <taxon>Dothideomycetes</taxon>
        <taxon>Dothideomycetidae</taxon>
        <taxon>Mycosphaerellales</taxon>
        <taxon>Extremaceae</taxon>
        <taxon>Extremus</taxon>
    </lineage>
</organism>
<evidence type="ECO:0000313" key="2">
    <source>
        <dbReference type="EMBL" id="KAK3057643.1"/>
    </source>
</evidence>
<feature type="region of interest" description="Disordered" evidence="1">
    <location>
        <begin position="119"/>
        <end position="157"/>
    </location>
</feature>